<proteinExistence type="predicted"/>
<protein>
    <submittedName>
        <fullName evidence="1">Uncharacterized protein</fullName>
    </submittedName>
</protein>
<dbReference type="Proteomes" id="UP000269945">
    <property type="component" value="Unassembled WGS sequence"/>
</dbReference>
<evidence type="ECO:0000313" key="2">
    <source>
        <dbReference type="Proteomes" id="UP000269945"/>
    </source>
</evidence>
<organism evidence="1 2">
    <name type="scientific">Gulo gulo</name>
    <name type="common">Wolverine</name>
    <name type="synonym">Gluton</name>
    <dbReference type="NCBI Taxonomy" id="48420"/>
    <lineage>
        <taxon>Eukaryota</taxon>
        <taxon>Metazoa</taxon>
        <taxon>Chordata</taxon>
        <taxon>Craniata</taxon>
        <taxon>Vertebrata</taxon>
        <taxon>Euteleostomi</taxon>
        <taxon>Mammalia</taxon>
        <taxon>Eutheria</taxon>
        <taxon>Laurasiatheria</taxon>
        <taxon>Carnivora</taxon>
        <taxon>Caniformia</taxon>
        <taxon>Musteloidea</taxon>
        <taxon>Mustelidae</taxon>
        <taxon>Guloninae</taxon>
        <taxon>Gulo</taxon>
    </lineage>
</organism>
<dbReference type="AlphaFoldDB" id="A0A9X9Q3B1"/>
<sequence length="126" mass="14809">MQIPKRLSTFYIKRRTIYLKCLFKLCARRFFSLQWLQAHKEDKNYFREMKMLHLLCTFVRRVKKSATLHTYECCQLFPSSSPLLNLVLLRCSVPPIHPHPTVEKSLEGPDQIFGTFTAESGGWKGE</sequence>
<reference evidence="1 2" key="1">
    <citation type="submission" date="2018-10" db="EMBL/GenBank/DDBJ databases">
        <authorList>
            <person name="Ekblom R."/>
            <person name="Jareborg N."/>
        </authorList>
    </citation>
    <scope>NUCLEOTIDE SEQUENCE [LARGE SCALE GENOMIC DNA]</scope>
    <source>
        <tissue evidence="1">Muscle</tissue>
    </source>
</reference>
<name>A0A9X9Q3B1_GULGU</name>
<dbReference type="EMBL" id="CYRY02028238">
    <property type="protein sequence ID" value="VCW99336.1"/>
    <property type="molecule type" value="Genomic_DNA"/>
</dbReference>
<gene>
    <name evidence="1" type="ORF">BN2614_LOCUS2</name>
</gene>
<evidence type="ECO:0000313" key="1">
    <source>
        <dbReference type="EMBL" id="VCW99336.1"/>
    </source>
</evidence>
<accession>A0A9X9Q3B1</accession>
<keyword evidence="2" id="KW-1185">Reference proteome</keyword>
<comment type="caution">
    <text evidence="1">The sequence shown here is derived from an EMBL/GenBank/DDBJ whole genome shotgun (WGS) entry which is preliminary data.</text>
</comment>